<name>A0A1H2LJZ0_9ACTO</name>
<accession>A0A1H2LJZ0</accession>
<dbReference type="EMBL" id="LT629804">
    <property type="protein sequence ID" value="SDU81239.1"/>
    <property type="molecule type" value="Genomic_DNA"/>
</dbReference>
<dbReference type="PANTHER" id="PTHR10357">
    <property type="entry name" value="ALPHA-AMYLASE FAMILY MEMBER"/>
    <property type="match status" value="1"/>
</dbReference>
<dbReference type="AlphaFoldDB" id="A0A1H2LJZ0"/>
<proteinExistence type="predicted"/>
<evidence type="ECO:0000313" key="4">
    <source>
        <dbReference type="Proteomes" id="UP000214355"/>
    </source>
</evidence>
<dbReference type="Gene3D" id="1.10.150.200">
    <property type="entry name" value="Maltooligosyl trehalose synthase, domain 3"/>
    <property type="match status" value="1"/>
</dbReference>
<dbReference type="GO" id="GO:0047470">
    <property type="term" value="F:(1,4)-alpha-D-glucan 1-alpha-D-glucosylmutase activity"/>
    <property type="evidence" value="ECO:0007669"/>
    <property type="project" value="TreeGrafter"/>
</dbReference>
<dbReference type="GO" id="GO:0030980">
    <property type="term" value="P:alpha-glucan catabolic process"/>
    <property type="evidence" value="ECO:0007669"/>
    <property type="project" value="TreeGrafter"/>
</dbReference>
<keyword evidence="4" id="KW-1185">Reference proteome</keyword>
<reference evidence="4" key="1">
    <citation type="submission" date="2016-10" db="EMBL/GenBank/DDBJ databases">
        <authorList>
            <person name="Varghese N."/>
            <person name="Submissions S."/>
        </authorList>
    </citation>
    <scope>NUCLEOTIDE SEQUENCE [LARGE SCALE GENOMIC DNA]</scope>
    <source>
        <strain evidence="4">DSM 10002</strain>
    </source>
</reference>
<dbReference type="Pfam" id="PF00128">
    <property type="entry name" value="Alpha-amylase"/>
    <property type="match status" value="1"/>
</dbReference>
<dbReference type="GeneID" id="65345186"/>
<feature type="region of interest" description="Disordered" evidence="1">
    <location>
        <begin position="1"/>
        <end position="21"/>
    </location>
</feature>
<dbReference type="InterPro" id="IPR006047">
    <property type="entry name" value="GH13_cat_dom"/>
</dbReference>
<dbReference type="Proteomes" id="UP000214355">
    <property type="component" value="Chromosome I"/>
</dbReference>
<organism evidence="3 4">
    <name type="scientific">Arcanobacterium phocae</name>
    <dbReference type="NCBI Taxonomy" id="131112"/>
    <lineage>
        <taxon>Bacteria</taxon>
        <taxon>Bacillati</taxon>
        <taxon>Actinomycetota</taxon>
        <taxon>Actinomycetes</taxon>
        <taxon>Actinomycetales</taxon>
        <taxon>Actinomycetaceae</taxon>
        <taxon>Arcanobacterium</taxon>
    </lineage>
</organism>
<gene>
    <name evidence="3" type="ORF">SAMN04489737_1457</name>
</gene>
<dbReference type="InterPro" id="IPR013797">
    <property type="entry name" value="Maltooligo_trehalose_synth_4"/>
</dbReference>
<dbReference type="SMART" id="SM00642">
    <property type="entry name" value="Aamy"/>
    <property type="match status" value="1"/>
</dbReference>
<dbReference type="NCBIfam" id="TIGR02401">
    <property type="entry name" value="trehalose_TreY"/>
    <property type="match status" value="1"/>
</dbReference>
<dbReference type="InterPro" id="IPR017853">
    <property type="entry name" value="GH"/>
</dbReference>
<evidence type="ECO:0000256" key="1">
    <source>
        <dbReference type="SAM" id="MobiDB-lite"/>
    </source>
</evidence>
<feature type="domain" description="Glycosyl hydrolase family 13 catalytic" evidence="2">
    <location>
        <begin position="21"/>
        <end position="742"/>
    </location>
</feature>
<evidence type="ECO:0000259" key="2">
    <source>
        <dbReference type="SMART" id="SM00642"/>
    </source>
</evidence>
<dbReference type="InterPro" id="IPR012767">
    <property type="entry name" value="Trehalose_TreY"/>
</dbReference>
<dbReference type="Gene3D" id="3.20.20.80">
    <property type="entry name" value="Glycosidases"/>
    <property type="match status" value="1"/>
</dbReference>
<dbReference type="OrthoDB" id="9761577at2"/>
<dbReference type="RefSeq" id="WP_091281647.1">
    <property type="nucleotide sequence ID" value="NZ_JABAPH010000001.1"/>
</dbReference>
<dbReference type="SUPFAM" id="SSF51445">
    <property type="entry name" value="(Trans)glycosidases"/>
    <property type="match status" value="1"/>
</dbReference>
<evidence type="ECO:0000313" key="3">
    <source>
        <dbReference type="EMBL" id="SDU81239.1"/>
    </source>
</evidence>
<dbReference type="STRING" id="131112.SAMN04489737_1457"/>
<dbReference type="GO" id="GO:0005992">
    <property type="term" value="P:trehalose biosynthetic process"/>
    <property type="evidence" value="ECO:0007669"/>
    <property type="project" value="TreeGrafter"/>
</dbReference>
<sequence length="835" mass="93072">MSVASLQRSHSHVPGDSQHQPVTTYRLQLTPEFDFDAVCQTVPYLKELGITDVFFSPILQAAPGSTHGYDVVDHDKISAELGGLAGFERASAAIHDAGMHLVVDVVPNHMAVPTPLYHNRAMWSVLRDGRESPYAHWFDFDVSDDSDGLLLPVLGQRIGRVLADGELTLDTMVVPGFEADGPISVLRYYDHVFPVRIGTESLPLVDLLERQFYRLAYWRVANEELNYRRFFDVDTLAAIRVERPEVFRASHALLINLMHRGLIDAFRIDHPDGLADPREYFRHLHEATQGAWLVAEKILEGDEQLPDDWPCSGTTGYDALYRIQGLFTEPAGVGPLTQLYSEISGKTDSVATTELVAKRQIVSTSLYTEIHRLGTLIADVCHSDVRLRDHTFRRILEVISELVVHMPRYRAYVVPGERPDPDNEAIIQKAAEASRVNLDEDSQETLDIVVDLLLGNEIGSAGRTLEDRRREAIIRFQQVCGAVMAKGVEDTTFYRYTALVSANEVGGSPNHMVTSLDEFHNWQGYMHQAWPVSGVVTSTHDTKRGEDVRAHISALTQFPVEWTQLVTQLRSSLIDNRPAQLDGQFENLMWQTIIGTWSATGPISCDRLDAYLLKAAREQKRWTTWTEQDSDAEEEMLAYAHAIITDPSSREAIDDFWEKLQPAVRANILGARALHMTMVGVPDIYQGEEVTQTSLVDPDNRRSIDFARLSAMLSELDANGLPSNPTLDEEKLWLTSRLARLRAENPLLASAHAGYQALPVSTGHAIAFARTNHDDPFLITVATRSVGLIQNSAHTIVIPDGEWIDILTGTTIAGGTQLLSGVTDRFPVAILGKKD</sequence>
<dbReference type="PANTHER" id="PTHR10357:SF216">
    <property type="entry name" value="MALTOOLIGOSYL TREHALOSE SYNTHASE-RELATED"/>
    <property type="match status" value="1"/>
</dbReference>
<dbReference type="Gene3D" id="3.30.1590.10">
    <property type="entry name" value="Maltooligosyl trehalose synthase, domain 2"/>
    <property type="match status" value="1"/>
</dbReference>
<dbReference type="Gene3D" id="1.10.10.470">
    <property type="entry name" value="Maltooligosyl trehalose synthase, domain 4"/>
    <property type="match status" value="1"/>
</dbReference>
<dbReference type="CDD" id="cd11336">
    <property type="entry name" value="AmyAc_MTSase"/>
    <property type="match status" value="1"/>
</dbReference>
<protein>
    <submittedName>
        <fullName evidence="3">Maltooligosyl trehalose synthase</fullName>
    </submittedName>
</protein>